<dbReference type="EMBL" id="CAJVCH010540702">
    <property type="protein sequence ID" value="CAG7826669.1"/>
    <property type="molecule type" value="Genomic_DNA"/>
</dbReference>
<name>A0A8J2LP23_9HEXA</name>
<accession>A0A8J2LP23</accession>
<evidence type="ECO:0000313" key="2">
    <source>
        <dbReference type="EMBL" id="CAG7826669.1"/>
    </source>
</evidence>
<comment type="caution">
    <text evidence="2">The sequence shown here is derived from an EMBL/GenBank/DDBJ whole genome shotgun (WGS) entry which is preliminary data.</text>
</comment>
<keyword evidence="3" id="KW-1185">Reference proteome</keyword>
<feature type="region of interest" description="Disordered" evidence="1">
    <location>
        <begin position="12"/>
        <end position="53"/>
    </location>
</feature>
<protein>
    <submittedName>
        <fullName evidence="2">Uncharacterized protein</fullName>
    </submittedName>
</protein>
<dbReference type="AlphaFoldDB" id="A0A8J2LP23"/>
<feature type="non-terminal residue" evidence="2">
    <location>
        <position position="71"/>
    </location>
</feature>
<evidence type="ECO:0000313" key="3">
    <source>
        <dbReference type="Proteomes" id="UP000708208"/>
    </source>
</evidence>
<evidence type="ECO:0000256" key="1">
    <source>
        <dbReference type="SAM" id="MobiDB-lite"/>
    </source>
</evidence>
<sequence>MILEYIKFPPAAPVSSSKTVAGAGPESIPATPESSSSTAAKPLKKKSKDTPSKSLGFVSVVEERFKSKKKN</sequence>
<reference evidence="2" key="1">
    <citation type="submission" date="2021-06" db="EMBL/GenBank/DDBJ databases">
        <authorList>
            <person name="Hodson N. C."/>
            <person name="Mongue J. A."/>
            <person name="Jaron S. K."/>
        </authorList>
    </citation>
    <scope>NUCLEOTIDE SEQUENCE</scope>
</reference>
<proteinExistence type="predicted"/>
<dbReference type="Proteomes" id="UP000708208">
    <property type="component" value="Unassembled WGS sequence"/>
</dbReference>
<feature type="compositionally biased region" description="Low complexity" evidence="1">
    <location>
        <begin position="25"/>
        <end position="40"/>
    </location>
</feature>
<organism evidence="2 3">
    <name type="scientific">Allacma fusca</name>
    <dbReference type="NCBI Taxonomy" id="39272"/>
    <lineage>
        <taxon>Eukaryota</taxon>
        <taxon>Metazoa</taxon>
        <taxon>Ecdysozoa</taxon>
        <taxon>Arthropoda</taxon>
        <taxon>Hexapoda</taxon>
        <taxon>Collembola</taxon>
        <taxon>Symphypleona</taxon>
        <taxon>Sminthuridae</taxon>
        <taxon>Allacma</taxon>
    </lineage>
</organism>
<gene>
    <name evidence="2" type="ORF">AFUS01_LOCUS36713</name>
</gene>